<name>A0A918WLJ2_9RHOB</name>
<protein>
    <submittedName>
        <fullName evidence="6">GntR family transcriptional regulator</fullName>
    </submittedName>
</protein>
<dbReference type="Gene3D" id="1.20.120.530">
    <property type="entry name" value="GntR ligand-binding domain-like"/>
    <property type="match status" value="1"/>
</dbReference>
<proteinExistence type="predicted"/>
<sequence>MAGKPDSGTQGSAGQRAPRAAGQAQGRAAGSQRLIAGAMVHAQIADDIGRRIVQGEFPEGSILPNEAQWGENFGVSRTAVREAIKMLMAKGLLSSRPKIGSRVEQRENWNLFDRDVLGWYAESPHRADYLRSVQEFRHIIEPEAAALAAARRNDDQMREISQACADMGTAASLALRSKADMRFHVAILRAAGNDLLLPLGVLISSALENLFVHVTREANDLRHAQDMHEDIEKQIRLQKPEAARKAVKRLLGNTDLFVQKGKPSG</sequence>
<dbReference type="EMBL" id="BMYJ01000004">
    <property type="protein sequence ID" value="GHC54150.1"/>
    <property type="molecule type" value="Genomic_DNA"/>
</dbReference>
<dbReference type="Pfam" id="PF00392">
    <property type="entry name" value="GntR"/>
    <property type="match status" value="1"/>
</dbReference>
<dbReference type="PROSITE" id="PS50949">
    <property type="entry name" value="HTH_GNTR"/>
    <property type="match status" value="1"/>
</dbReference>
<dbReference type="Proteomes" id="UP000638981">
    <property type="component" value="Unassembled WGS sequence"/>
</dbReference>
<keyword evidence="7" id="KW-1185">Reference proteome</keyword>
<comment type="caution">
    <text evidence="6">The sequence shown here is derived from an EMBL/GenBank/DDBJ whole genome shotgun (WGS) entry which is preliminary data.</text>
</comment>
<evidence type="ECO:0000259" key="5">
    <source>
        <dbReference type="PROSITE" id="PS50949"/>
    </source>
</evidence>
<accession>A0A918WLJ2</accession>
<gene>
    <name evidence="6" type="ORF">GCM10007315_16210</name>
</gene>
<dbReference type="InterPro" id="IPR008920">
    <property type="entry name" value="TF_FadR/GntR_C"/>
</dbReference>
<dbReference type="GO" id="GO:0003700">
    <property type="term" value="F:DNA-binding transcription factor activity"/>
    <property type="evidence" value="ECO:0007669"/>
    <property type="project" value="InterPro"/>
</dbReference>
<dbReference type="CDD" id="cd07377">
    <property type="entry name" value="WHTH_GntR"/>
    <property type="match status" value="1"/>
</dbReference>
<dbReference type="InterPro" id="IPR036388">
    <property type="entry name" value="WH-like_DNA-bd_sf"/>
</dbReference>
<dbReference type="SMART" id="SM00895">
    <property type="entry name" value="FCD"/>
    <property type="match status" value="1"/>
</dbReference>
<keyword evidence="1" id="KW-0805">Transcription regulation</keyword>
<keyword evidence="3" id="KW-0804">Transcription</keyword>
<reference evidence="6" key="1">
    <citation type="journal article" date="2014" name="Int. J. Syst. Evol. Microbiol.">
        <title>Complete genome sequence of Corynebacterium casei LMG S-19264T (=DSM 44701T), isolated from a smear-ripened cheese.</title>
        <authorList>
            <consortium name="US DOE Joint Genome Institute (JGI-PGF)"/>
            <person name="Walter F."/>
            <person name="Albersmeier A."/>
            <person name="Kalinowski J."/>
            <person name="Ruckert C."/>
        </authorList>
    </citation>
    <scope>NUCLEOTIDE SEQUENCE</scope>
    <source>
        <strain evidence="6">KCTC 23310</strain>
    </source>
</reference>
<dbReference type="PANTHER" id="PTHR43537:SF44">
    <property type="entry name" value="GNTR FAMILY REGULATORY PROTEIN"/>
    <property type="match status" value="1"/>
</dbReference>
<reference evidence="6" key="2">
    <citation type="submission" date="2020-09" db="EMBL/GenBank/DDBJ databases">
        <authorList>
            <person name="Sun Q."/>
            <person name="Kim S."/>
        </authorList>
    </citation>
    <scope>NUCLEOTIDE SEQUENCE</scope>
    <source>
        <strain evidence="6">KCTC 23310</strain>
    </source>
</reference>
<dbReference type="SUPFAM" id="SSF48008">
    <property type="entry name" value="GntR ligand-binding domain-like"/>
    <property type="match status" value="1"/>
</dbReference>
<dbReference type="Pfam" id="PF07729">
    <property type="entry name" value="FCD"/>
    <property type="match status" value="1"/>
</dbReference>
<dbReference type="GO" id="GO:0003677">
    <property type="term" value="F:DNA binding"/>
    <property type="evidence" value="ECO:0007669"/>
    <property type="project" value="UniProtKB-KW"/>
</dbReference>
<dbReference type="SMART" id="SM00345">
    <property type="entry name" value="HTH_GNTR"/>
    <property type="match status" value="1"/>
</dbReference>
<evidence type="ECO:0000256" key="1">
    <source>
        <dbReference type="ARBA" id="ARBA00023015"/>
    </source>
</evidence>
<evidence type="ECO:0000256" key="3">
    <source>
        <dbReference type="ARBA" id="ARBA00023163"/>
    </source>
</evidence>
<dbReference type="PRINTS" id="PR00035">
    <property type="entry name" value="HTHGNTR"/>
</dbReference>
<dbReference type="InterPro" id="IPR000524">
    <property type="entry name" value="Tscrpt_reg_HTH_GntR"/>
</dbReference>
<feature type="compositionally biased region" description="Low complexity" evidence="4">
    <location>
        <begin position="10"/>
        <end position="28"/>
    </location>
</feature>
<evidence type="ECO:0000256" key="2">
    <source>
        <dbReference type="ARBA" id="ARBA00023125"/>
    </source>
</evidence>
<feature type="domain" description="HTH gntR-type" evidence="5">
    <location>
        <begin position="38"/>
        <end position="106"/>
    </location>
</feature>
<dbReference type="SUPFAM" id="SSF46785">
    <property type="entry name" value="Winged helix' DNA-binding domain"/>
    <property type="match status" value="1"/>
</dbReference>
<dbReference type="AlphaFoldDB" id="A0A918WLJ2"/>
<dbReference type="InterPro" id="IPR011711">
    <property type="entry name" value="GntR_C"/>
</dbReference>
<dbReference type="InterPro" id="IPR036390">
    <property type="entry name" value="WH_DNA-bd_sf"/>
</dbReference>
<evidence type="ECO:0000256" key="4">
    <source>
        <dbReference type="SAM" id="MobiDB-lite"/>
    </source>
</evidence>
<dbReference type="Gene3D" id="1.10.10.10">
    <property type="entry name" value="Winged helix-like DNA-binding domain superfamily/Winged helix DNA-binding domain"/>
    <property type="match status" value="1"/>
</dbReference>
<evidence type="ECO:0000313" key="7">
    <source>
        <dbReference type="Proteomes" id="UP000638981"/>
    </source>
</evidence>
<dbReference type="RefSeq" id="WP_189411129.1">
    <property type="nucleotide sequence ID" value="NZ_BMYJ01000004.1"/>
</dbReference>
<keyword evidence="2" id="KW-0238">DNA-binding</keyword>
<dbReference type="PANTHER" id="PTHR43537">
    <property type="entry name" value="TRANSCRIPTIONAL REGULATOR, GNTR FAMILY"/>
    <property type="match status" value="1"/>
</dbReference>
<organism evidence="6 7">
    <name type="scientific">Neogemmobacter tilapiae</name>
    <dbReference type="NCBI Taxonomy" id="875041"/>
    <lineage>
        <taxon>Bacteria</taxon>
        <taxon>Pseudomonadati</taxon>
        <taxon>Pseudomonadota</taxon>
        <taxon>Alphaproteobacteria</taxon>
        <taxon>Rhodobacterales</taxon>
        <taxon>Paracoccaceae</taxon>
        <taxon>Neogemmobacter</taxon>
    </lineage>
</organism>
<evidence type="ECO:0000313" key="6">
    <source>
        <dbReference type="EMBL" id="GHC54150.1"/>
    </source>
</evidence>
<feature type="region of interest" description="Disordered" evidence="4">
    <location>
        <begin position="1"/>
        <end position="28"/>
    </location>
</feature>